<name>A0AB39KWS5_9CAUL</name>
<gene>
    <name evidence="5" type="ORF">ABOZ73_04910</name>
</gene>
<dbReference type="InterPro" id="IPR009057">
    <property type="entry name" value="Homeodomain-like_sf"/>
</dbReference>
<dbReference type="AlphaFoldDB" id="A0AB39KWS5"/>
<dbReference type="Pfam" id="PF12833">
    <property type="entry name" value="HTH_18"/>
    <property type="match status" value="1"/>
</dbReference>
<dbReference type="PROSITE" id="PS00041">
    <property type="entry name" value="HTH_ARAC_FAMILY_1"/>
    <property type="match status" value="1"/>
</dbReference>
<dbReference type="PROSITE" id="PS01124">
    <property type="entry name" value="HTH_ARAC_FAMILY_2"/>
    <property type="match status" value="1"/>
</dbReference>
<evidence type="ECO:0000313" key="5">
    <source>
        <dbReference type="EMBL" id="XDO97763.1"/>
    </source>
</evidence>
<dbReference type="PRINTS" id="PR00032">
    <property type="entry name" value="HTHARAC"/>
</dbReference>
<dbReference type="GO" id="GO:0043565">
    <property type="term" value="F:sequence-specific DNA binding"/>
    <property type="evidence" value="ECO:0007669"/>
    <property type="project" value="InterPro"/>
</dbReference>
<evidence type="ECO:0000259" key="4">
    <source>
        <dbReference type="PROSITE" id="PS01124"/>
    </source>
</evidence>
<organism evidence="5">
    <name type="scientific">Caulobacter sp. 73W</name>
    <dbReference type="NCBI Taxonomy" id="3161137"/>
    <lineage>
        <taxon>Bacteria</taxon>
        <taxon>Pseudomonadati</taxon>
        <taxon>Pseudomonadota</taxon>
        <taxon>Alphaproteobacteria</taxon>
        <taxon>Caulobacterales</taxon>
        <taxon>Caulobacteraceae</taxon>
        <taxon>Caulobacter</taxon>
    </lineage>
</organism>
<protein>
    <submittedName>
        <fullName evidence="5">AraC family transcriptional regulator</fullName>
    </submittedName>
</protein>
<dbReference type="EMBL" id="CP158375">
    <property type="protein sequence ID" value="XDO97763.1"/>
    <property type="molecule type" value="Genomic_DNA"/>
</dbReference>
<keyword evidence="1" id="KW-0805">Transcription regulation</keyword>
<keyword evidence="3" id="KW-0804">Transcription</keyword>
<dbReference type="RefSeq" id="WP_369061191.1">
    <property type="nucleotide sequence ID" value="NZ_CP158375.1"/>
</dbReference>
<keyword evidence="2" id="KW-0238">DNA-binding</keyword>
<dbReference type="InterPro" id="IPR018062">
    <property type="entry name" value="HTH_AraC-typ_CS"/>
</dbReference>
<dbReference type="SMART" id="SM00342">
    <property type="entry name" value="HTH_ARAC"/>
    <property type="match status" value="1"/>
</dbReference>
<evidence type="ECO:0000256" key="3">
    <source>
        <dbReference type="ARBA" id="ARBA00023163"/>
    </source>
</evidence>
<reference evidence="5" key="1">
    <citation type="submission" date="2024-06" db="EMBL/GenBank/DDBJ databases">
        <title>Caulobacter inopinatus, sp. nov.</title>
        <authorList>
            <person name="Donachie S.P."/>
        </authorList>
    </citation>
    <scope>NUCLEOTIDE SEQUENCE</scope>
    <source>
        <strain evidence="5">73W</strain>
    </source>
</reference>
<dbReference type="PANTHER" id="PTHR46796">
    <property type="entry name" value="HTH-TYPE TRANSCRIPTIONAL ACTIVATOR RHAS-RELATED"/>
    <property type="match status" value="1"/>
</dbReference>
<dbReference type="InterPro" id="IPR020449">
    <property type="entry name" value="Tscrpt_reg_AraC-type_HTH"/>
</dbReference>
<dbReference type="GO" id="GO:0003700">
    <property type="term" value="F:DNA-binding transcription factor activity"/>
    <property type="evidence" value="ECO:0007669"/>
    <property type="project" value="InterPro"/>
</dbReference>
<evidence type="ECO:0000256" key="2">
    <source>
        <dbReference type="ARBA" id="ARBA00023125"/>
    </source>
</evidence>
<dbReference type="InterPro" id="IPR018060">
    <property type="entry name" value="HTH_AraC"/>
</dbReference>
<accession>A0AB39KWS5</accession>
<feature type="domain" description="HTH araC/xylS-type" evidence="4">
    <location>
        <begin position="190"/>
        <end position="287"/>
    </location>
</feature>
<sequence length="304" mass="32855">MTVIPLDSARRQSVGRVDPDTGLRLPVNYRRVVSDSASATILDISAAHDSPPSGATCLYQVALPYMGVFTYQVGRRSAVIDVNSVLLVPAGIEYADAHPVRGMGHALAVVAPTPEVMEEICRLVGSRPAELFGELSQPGGGSMTLAAHRLRRLADSAGGPLEADELAVQILREVFEAQRTPRGRPSQVVERAKQVIHERGCERLSLADIASAVGVSPVYLTQEFSRTEGKPLYKYQLQLRLSRALVELPYCEDIAGLALDLGFSSHSHFGAAFRRMFGVTPAEFRAGAGAVVPPPMEQMARRRV</sequence>
<dbReference type="SUPFAM" id="SSF46689">
    <property type="entry name" value="Homeodomain-like"/>
    <property type="match status" value="2"/>
</dbReference>
<evidence type="ECO:0000256" key="1">
    <source>
        <dbReference type="ARBA" id="ARBA00023015"/>
    </source>
</evidence>
<dbReference type="InterPro" id="IPR050204">
    <property type="entry name" value="AraC_XylS_family_regulators"/>
</dbReference>
<dbReference type="Gene3D" id="1.10.10.60">
    <property type="entry name" value="Homeodomain-like"/>
    <property type="match status" value="1"/>
</dbReference>
<proteinExistence type="predicted"/>